<dbReference type="InterPro" id="IPR042099">
    <property type="entry name" value="ANL_N_sf"/>
</dbReference>
<keyword evidence="1" id="KW-0812">Transmembrane</keyword>
<dbReference type="EMBL" id="JAAATX020000002">
    <property type="protein sequence ID" value="MBU9696815.1"/>
    <property type="molecule type" value="Genomic_DNA"/>
</dbReference>
<dbReference type="InterPro" id="IPR050237">
    <property type="entry name" value="ATP-dep_AMP-bd_enzyme"/>
</dbReference>
<keyword evidence="1" id="KW-1133">Transmembrane helix</keyword>
<feature type="transmembrane region" description="Helical" evidence="1">
    <location>
        <begin position="802"/>
        <end position="823"/>
    </location>
</feature>
<dbReference type="InterPro" id="IPR036736">
    <property type="entry name" value="ACP-like_sf"/>
</dbReference>
<feature type="transmembrane region" description="Helical" evidence="1">
    <location>
        <begin position="742"/>
        <end position="758"/>
    </location>
</feature>
<organism evidence="3 4">
    <name type="scientific">Paragemmobacter amnigenus</name>
    <dbReference type="NCBI Taxonomy" id="2852097"/>
    <lineage>
        <taxon>Bacteria</taxon>
        <taxon>Pseudomonadati</taxon>
        <taxon>Pseudomonadota</taxon>
        <taxon>Alphaproteobacteria</taxon>
        <taxon>Rhodobacterales</taxon>
        <taxon>Paracoccaceae</taxon>
        <taxon>Paragemmobacter</taxon>
    </lineage>
</organism>
<protein>
    <submittedName>
        <fullName evidence="3">AMP-binding protein</fullName>
    </submittedName>
</protein>
<keyword evidence="1" id="KW-0472">Membrane</keyword>
<feature type="transmembrane region" description="Helical" evidence="1">
    <location>
        <begin position="549"/>
        <end position="569"/>
    </location>
</feature>
<dbReference type="Gene3D" id="3.40.50.12780">
    <property type="entry name" value="N-terminal domain of ligase-like"/>
    <property type="match status" value="1"/>
</dbReference>
<name>A0ABS6IZ68_9RHOB</name>
<feature type="transmembrane region" description="Helical" evidence="1">
    <location>
        <begin position="664"/>
        <end position="681"/>
    </location>
</feature>
<feature type="transmembrane region" description="Helical" evidence="1">
    <location>
        <begin position="693"/>
        <end position="711"/>
    </location>
</feature>
<comment type="caution">
    <text evidence="3">The sequence shown here is derived from an EMBL/GenBank/DDBJ whole genome shotgun (WGS) entry which is preliminary data.</text>
</comment>
<feature type="domain" description="AMP-dependent synthetase/ligase" evidence="2">
    <location>
        <begin position="9"/>
        <end position="323"/>
    </location>
</feature>
<evidence type="ECO:0000256" key="1">
    <source>
        <dbReference type="SAM" id="Phobius"/>
    </source>
</evidence>
<gene>
    <name evidence="3" type="ORF">GU927_003035</name>
</gene>
<dbReference type="Pfam" id="PF00501">
    <property type="entry name" value="AMP-binding"/>
    <property type="match status" value="1"/>
</dbReference>
<evidence type="ECO:0000259" key="2">
    <source>
        <dbReference type="Pfam" id="PF00501"/>
    </source>
</evidence>
<dbReference type="SUPFAM" id="SSF47336">
    <property type="entry name" value="ACP-like"/>
    <property type="match status" value="1"/>
</dbReference>
<dbReference type="PANTHER" id="PTHR43767:SF1">
    <property type="entry name" value="NONRIBOSOMAL PEPTIDE SYNTHASE PES1 (EUROFUNG)-RELATED"/>
    <property type="match status" value="1"/>
</dbReference>
<sequence length="846" mass="88706">MPFDLDDLAARGDAPCLVTHGGAVVSYARVAARAAEVGRRLGAGRKLVALEAEASEEGIAALLGAWSAGHAVALLPAGDGAAMARFRRDFAPEAVFARTGGRWRLMLDGRGGAVAPHPDLALVLMTSGSTGHGKAVRLSRAAVAANARQIGEVLGLVAGDRAALVLPLQYSFGLSVLTSHLAAGASVWLAGGGILGAGFLDRCTALRISNIQTVPMGYDLLERAGLLGADLPALRFLAVAGGGLAPAVQRRFAAAMAARGGRFHAMYGQTEAVARIACLPAEMAVERAGCIGLAVPGGALSLRDAAGGEGELVYRGPNVMMGYATARADLARGHDVAELATGDIARCEADGVWRIVGRKRRMSKIAGVRIGHDAVEAGLAARGLRAAVLGGDDGLRVAYEGGADCGEVAEIAAEIAGVMRRSVVAFAVGALPRLPSGKVDYAALGRMDLPRDRTDAVEGVEAAFRACFHPVPVTGGDSFASLGGDSLRHVELALALERALGRVPEGWEETSLATLSRLERGAGRSEVSTELAVRAGAILAVVVTHETLWPVYGGAAAMVVLVGLVWARFQRAAVAAGDWMHLLRPLGRVLVPYYLILLGYALAWGQVPWGSLFLVSNFGIGDPVTHDRLPFLYWFVEAYVQMLLLLAGLAMVPAVRRVVRENPFRAGLYALGGAMVLRLWGADLLGLGGRRLFTVPWVAYLACFGWLVGCADTARRRWVVLGLAGVVMPLVAFLGGNWYGAWLKYSCIFGVLALLLFVPRLRCPAWLRGLVLPVAASSYLIYLTHRLVPEVAMAGWEAWLPAWAFSALSVVAGVGVGVALTWGQRRIGAWWARRGAGAGQVPAGAV</sequence>
<feature type="transmembrane region" description="Helical" evidence="1">
    <location>
        <begin position="718"/>
        <end position="736"/>
    </location>
</feature>
<feature type="transmembrane region" description="Helical" evidence="1">
    <location>
        <begin position="590"/>
        <end position="611"/>
    </location>
</feature>
<proteinExistence type="predicted"/>
<evidence type="ECO:0000313" key="3">
    <source>
        <dbReference type="EMBL" id="MBU9696815.1"/>
    </source>
</evidence>
<keyword evidence="4" id="KW-1185">Reference proteome</keyword>
<accession>A0ABS6IZ68</accession>
<dbReference type="InterPro" id="IPR000873">
    <property type="entry name" value="AMP-dep_synth/lig_dom"/>
</dbReference>
<dbReference type="SUPFAM" id="SSF56801">
    <property type="entry name" value="Acetyl-CoA synthetase-like"/>
    <property type="match status" value="1"/>
</dbReference>
<feature type="transmembrane region" description="Helical" evidence="1">
    <location>
        <begin position="765"/>
        <end position="782"/>
    </location>
</feature>
<feature type="transmembrane region" description="Helical" evidence="1">
    <location>
        <begin position="631"/>
        <end position="652"/>
    </location>
</feature>
<reference evidence="3 4" key="1">
    <citation type="submission" date="2021-06" db="EMBL/GenBank/DDBJ databases">
        <title>Rhodobacteraceae bacterium strain HSP-20.</title>
        <authorList>
            <person name="Chen W.-M."/>
        </authorList>
    </citation>
    <scope>NUCLEOTIDE SEQUENCE [LARGE SCALE GENOMIC DNA]</scope>
    <source>
        <strain evidence="3 4">HSP-20</strain>
    </source>
</reference>
<dbReference type="PANTHER" id="PTHR43767">
    <property type="entry name" value="LONG-CHAIN-FATTY-ACID--COA LIGASE"/>
    <property type="match status" value="1"/>
</dbReference>
<dbReference type="Proteomes" id="UP000731907">
    <property type="component" value="Unassembled WGS sequence"/>
</dbReference>
<evidence type="ECO:0000313" key="4">
    <source>
        <dbReference type="Proteomes" id="UP000731907"/>
    </source>
</evidence>